<evidence type="ECO:0000313" key="3">
    <source>
        <dbReference type="Proteomes" id="UP001604336"/>
    </source>
</evidence>
<name>A0ABD1SAL9_9LAMI</name>
<sequence length="165" mass="18650">MNLVRRLVLTKEVFGTLDGFDGKLVKEEANSKKLSEELKAMSLEKAQLESEKKFLQVRLDTLANKADELKAKHEVELAASKECLKNARIYKRATEVAQNSLETLAAEKERLLAERLKVDLAEAEAKAVAAYHEGFGDTPEYQDLAHHFMTSEWRAASRKDRWGSS</sequence>
<comment type="caution">
    <text evidence="2">The sequence shown here is derived from an EMBL/GenBank/DDBJ whole genome shotgun (WGS) entry which is preliminary data.</text>
</comment>
<dbReference type="AlphaFoldDB" id="A0ABD1SAL9"/>
<evidence type="ECO:0000256" key="1">
    <source>
        <dbReference type="SAM" id="Coils"/>
    </source>
</evidence>
<keyword evidence="3" id="KW-1185">Reference proteome</keyword>
<evidence type="ECO:0000313" key="2">
    <source>
        <dbReference type="EMBL" id="KAL2497696.1"/>
    </source>
</evidence>
<organism evidence="2 3">
    <name type="scientific">Abeliophyllum distichum</name>
    <dbReference type="NCBI Taxonomy" id="126358"/>
    <lineage>
        <taxon>Eukaryota</taxon>
        <taxon>Viridiplantae</taxon>
        <taxon>Streptophyta</taxon>
        <taxon>Embryophyta</taxon>
        <taxon>Tracheophyta</taxon>
        <taxon>Spermatophyta</taxon>
        <taxon>Magnoliopsida</taxon>
        <taxon>eudicotyledons</taxon>
        <taxon>Gunneridae</taxon>
        <taxon>Pentapetalae</taxon>
        <taxon>asterids</taxon>
        <taxon>lamiids</taxon>
        <taxon>Lamiales</taxon>
        <taxon>Oleaceae</taxon>
        <taxon>Forsythieae</taxon>
        <taxon>Abeliophyllum</taxon>
    </lineage>
</organism>
<accession>A0ABD1SAL9</accession>
<proteinExistence type="predicted"/>
<protein>
    <submittedName>
        <fullName evidence="2">Uncharacterized protein</fullName>
    </submittedName>
</protein>
<feature type="coiled-coil region" evidence="1">
    <location>
        <begin position="24"/>
        <end position="133"/>
    </location>
</feature>
<keyword evidence="1" id="KW-0175">Coiled coil</keyword>
<reference evidence="3" key="1">
    <citation type="submission" date="2024-07" db="EMBL/GenBank/DDBJ databases">
        <title>Two chromosome-level genome assemblies of Korean endemic species Abeliophyllum distichum and Forsythia ovata (Oleaceae).</title>
        <authorList>
            <person name="Jang H."/>
        </authorList>
    </citation>
    <scope>NUCLEOTIDE SEQUENCE [LARGE SCALE GENOMIC DNA]</scope>
</reference>
<dbReference type="Proteomes" id="UP001604336">
    <property type="component" value="Unassembled WGS sequence"/>
</dbReference>
<dbReference type="EMBL" id="JBFOLK010000007">
    <property type="protein sequence ID" value="KAL2497696.1"/>
    <property type="molecule type" value="Genomic_DNA"/>
</dbReference>
<gene>
    <name evidence="2" type="ORF">Adt_23246</name>
</gene>